<dbReference type="EMBL" id="LXQA010571380">
    <property type="protein sequence ID" value="MCI59865.1"/>
    <property type="molecule type" value="Genomic_DNA"/>
</dbReference>
<dbReference type="AlphaFoldDB" id="A0A392TIW6"/>
<name>A0A392TIW6_9FABA</name>
<keyword evidence="2" id="KW-1185">Reference proteome</keyword>
<organism evidence="1 2">
    <name type="scientific">Trifolium medium</name>
    <dbReference type="NCBI Taxonomy" id="97028"/>
    <lineage>
        <taxon>Eukaryota</taxon>
        <taxon>Viridiplantae</taxon>
        <taxon>Streptophyta</taxon>
        <taxon>Embryophyta</taxon>
        <taxon>Tracheophyta</taxon>
        <taxon>Spermatophyta</taxon>
        <taxon>Magnoliopsida</taxon>
        <taxon>eudicotyledons</taxon>
        <taxon>Gunneridae</taxon>
        <taxon>Pentapetalae</taxon>
        <taxon>rosids</taxon>
        <taxon>fabids</taxon>
        <taxon>Fabales</taxon>
        <taxon>Fabaceae</taxon>
        <taxon>Papilionoideae</taxon>
        <taxon>50 kb inversion clade</taxon>
        <taxon>NPAAA clade</taxon>
        <taxon>Hologalegina</taxon>
        <taxon>IRL clade</taxon>
        <taxon>Trifolieae</taxon>
        <taxon>Trifolium</taxon>
    </lineage>
</organism>
<dbReference type="Proteomes" id="UP000265520">
    <property type="component" value="Unassembled WGS sequence"/>
</dbReference>
<accession>A0A392TIW6</accession>
<feature type="non-terminal residue" evidence="1">
    <location>
        <position position="47"/>
    </location>
</feature>
<proteinExistence type="predicted"/>
<reference evidence="1 2" key="1">
    <citation type="journal article" date="2018" name="Front. Plant Sci.">
        <title>Red Clover (Trifolium pratense) and Zigzag Clover (T. medium) - A Picture of Genomic Similarities and Differences.</title>
        <authorList>
            <person name="Dluhosova J."/>
            <person name="Istvanek J."/>
            <person name="Nedelnik J."/>
            <person name="Repkova J."/>
        </authorList>
    </citation>
    <scope>NUCLEOTIDE SEQUENCE [LARGE SCALE GENOMIC DNA]</scope>
    <source>
        <strain evidence="2">cv. 10/8</strain>
        <tissue evidence="1">Leaf</tissue>
    </source>
</reference>
<sequence length="47" mass="5429">MMSINCSSWLFSHFPATIDGIDGRIDGHQRSWPNARGYIYFTHTVEL</sequence>
<protein>
    <submittedName>
        <fullName evidence="1">Uncharacterized protein</fullName>
    </submittedName>
</protein>
<evidence type="ECO:0000313" key="1">
    <source>
        <dbReference type="EMBL" id="MCI59865.1"/>
    </source>
</evidence>
<comment type="caution">
    <text evidence="1">The sequence shown here is derived from an EMBL/GenBank/DDBJ whole genome shotgun (WGS) entry which is preliminary data.</text>
</comment>
<evidence type="ECO:0000313" key="2">
    <source>
        <dbReference type="Proteomes" id="UP000265520"/>
    </source>
</evidence>